<dbReference type="Pfam" id="PF00174">
    <property type="entry name" value="Oxidored_molyb"/>
    <property type="match status" value="1"/>
</dbReference>
<dbReference type="PRINTS" id="PR00407">
    <property type="entry name" value="EUMOPTERIN"/>
</dbReference>
<dbReference type="InterPro" id="IPR000572">
    <property type="entry name" value="OxRdtase_Mopterin-bd_dom"/>
</dbReference>
<feature type="transmembrane region" description="Helical" evidence="1">
    <location>
        <begin position="125"/>
        <end position="147"/>
    </location>
</feature>
<keyword evidence="1" id="KW-0472">Membrane</keyword>
<feature type="transmembrane region" description="Helical" evidence="1">
    <location>
        <begin position="80"/>
        <end position="104"/>
    </location>
</feature>
<reference evidence="4" key="1">
    <citation type="journal article" date="2019" name="Int. J. Syst. Evol. Microbiol.">
        <title>The Global Catalogue of Microorganisms (GCM) 10K type strain sequencing project: providing services to taxonomists for standard genome sequencing and annotation.</title>
        <authorList>
            <consortium name="The Broad Institute Genomics Platform"/>
            <consortium name="The Broad Institute Genome Sequencing Center for Infectious Disease"/>
            <person name="Wu L."/>
            <person name="Ma J."/>
        </authorList>
    </citation>
    <scope>NUCLEOTIDE SEQUENCE [LARGE SCALE GENOMIC DNA]</scope>
    <source>
        <strain evidence="4">JCM 14323</strain>
    </source>
</reference>
<feature type="transmembrane region" description="Helical" evidence="1">
    <location>
        <begin position="39"/>
        <end position="60"/>
    </location>
</feature>
<dbReference type="SUPFAM" id="SSF56524">
    <property type="entry name" value="Oxidoreductase molybdopterin-binding domain"/>
    <property type="match status" value="1"/>
</dbReference>
<sequence>MSNVTGRAAARLAERIAPLMRRAHDTADDPVKSPRTAVVVGRLLATAFLVCFATGLYSHVLQHPASWLVLPTRPVELYRFTQGAHVISGIAAAPLLLAKLWSVFPNLFTWPPVRSLPHLLERVSIAVLVGAALVEVTIGLLNIVQWYPFPFSFRTTHLALAWVVIGGLSIHVGVKLPVIARHWRRRDEDRHGTSDAAGRVISRRGFVTAVGAAAASAVVLTAGQSVDALAPMNVFAPRRMGVGPQGLPVNRTAAQAGIAPAAVGPAWALEVHSSAGTRAFDLDALRRMPQTDVVLPIACVEGWSQSASWRGVRLIDLLATAGAEPGGPLVFTSVQAEGAFARTTMPPEYARDPLTLVALELNGSVLHLDHGYPARVIAPGRPGVMQTKWLRAIEVTA</sequence>
<gene>
    <name evidence="3" type="ORF">GCM10009750_19320</name>
</gene>
<keyword evidence="1" id="KW-1133">Transmembrane helix</keyword>
<keyword evidence="4" id="KW-1185">Reference proteome</keyword>
<proteinExistence type="predicted"/>
<feature type="domain" description="Oxidoreductase molybdopterin-binding" evidence="2">
    <location>
        <begin position="266"/>
        <end position="396"/>
    </location>
</feature>
<feature type="transmembrane region" description="Helical" evidence="1">
    <location>
        <begin position="159"/>
        <end position="180"/>
    </location>
</feature>
<protein>
    <submittedName>
        <fullName evidence="3">Molybdopterin-dependent oxidoreductase</fullName>
    </submittedName>
</protein>
<dbReference type="NCBIfam" id="TIGR01409">
    <property type="entry name" value="TAT_signal_seq"/>
    <property type="match status" value="1"/>
</dbReference>
<dbReference type="Proteomes" id="UP001501746">
    <property type="component" value="Unassembled WGS sequence"/>
</dbReference>
<evidence type="ECO:0000313" key="3">
    <source>
        <dbReference type="EMBL" id="GAA1835068.1"/>
    </source>
</evidence>
<name>A0ABP4Z1R8_9MICO</name>
<dbReference type="PANTHER" id="PTHR43032:SF2">
    <property type="entry name" value="BLL0505 PROTEIN"/>
    <property type="match status" value="1"/>
</dbReference>
<dbReference type="EMBL" id="BAAANK010000005">
    <property type="protein sequence ID" value="GAA1835068.1"/>
    <property type="molecule type" value="Genomic_DNA"/>
</dbReference>
<dbReference type="RefSeq" id="WP_246205164.1">
    <property type="nucleotide sequence ID" value="NZ_BAAANK010000005.1"/>
</dbReference>
<organism evidence="3 4">
    <name type="scientific">Agromyces salentinus</name>
    <dbReference type="NCBI Taxonomy" id="269421"/>
    <lineage>
        <taxon>Bacteria</taxon>
        <taxon>Bacillati</taxon>
        <taxon>Actinomycetota</taxon>
        <taxon>Actinomycetes</taxon>
        <taxon>Micrococcales</taxon>
        <taxon>Microbacteriaceae</taxon>
        <taxon>Agromyces</taxon>
    </lineage>
</organism>
<accession>A0ABP4Z1R8</accession>
<dbReference type="InterPro" id="IPR019546">
    <property type="entry name" value="TAT_signal_bac_arc"/>
</dbReference>
<dbReference type="Gene3D" id="3.90.420.10">
    <property type="entry name" value="Oxidoreductase, molybdopterin-binding domain"/>
    <property type="match status" value="1"/>
</dbReference>
<dbReference type="InterPro" id="IPR036374">
    <property type="entry name" value="OxRdtase_Mopterin-bd_sf"/>
</dbReference>
<dbReference type="InterPro" id="IPR008335">
    <property type="entry name" value="Mopterin_OxRdtase_euk"/>
</dbReference>
<keyword evidence="1" id="KW-0812">Transmembrane</keyword>
<comment type="caution">
    <text evidence="3">The sequence shown here is derived from an EMBL/GenBank/DDBJ whole genome shotgun (WGS) entry which is preliminary data.</text>
</comment>
<evidence type="ECO:0000256" key="1">
    <source>
        <dbReference type="SAM" id="Phobius"/>
    </source>
</evidence>
<dbReference type="PANTHER" id="PTHR43032">
    <property type="entry name" value="PROTEIN-METHIONINE-SULFOXIDE REDUCTASE"/>
    <property type="match status" value="1"/>
</dbReference>
<evidence type="ECO:0000313" key="4">
    <source>
        <dbReference type="Proteomes" id="UP001501746"/>
    </source>
</evidence>
<dbReference type="CDD" id="cd00321">
    <property type="entry name" value="SO_family_Moco"/>
    <property type="match status" value="1"/>
</dbReference>
<evidence type="ECO:0000259" key="2">
    <source>
        <dbReference type="Pfam" id="PF00174"/>
    </source>
</evidence>